<reference evidence="1" key="1">
    <citation type="journal article" date="2020" name="Stud. Mycol.">
        <title>101 Dothideomycetes genomes: a test case for predicting lifestyles and emergence of pathogens.</title>
        <authorList>
            <person name="Haridas S."/>
            <person name="Albert R."/>
            <person name="Binder M."/>
            <person name="Bloem J."/>
            <person name="Labutti K."/>
            <person name="Salamov A."/>
            <person name="Andreopoulos B."/>
            <person name="Baker S."/>
            <person name="Barry K."/>
            <person name="Bills G."/>
            <person name="Bluhm B."/>
            <person name="Cannon C."/>
            <person name="Castanera R."/>
            <person name="Culley D."/>
            <person name="Daum C."/>
            <person name="Ezra D."/>
            <person name="Gonzalez J."/>
            <person name="Henrissat B."/>
            <person name="Kuo A."/>
            <person name="Liang C."/>
            <person name="Lipzen A."/>
            <person name="Lutzoni F."/>
            <person name="Magnuson J."/>
            <person name="Mondo S."/>
            <person name="Nolan M."/>
            <person name="Ohm R."/>
            <person name="Pangilinan J."/>
            <person name="Park H.-J."/>
            <person name="Ramirez L."/>
            <person name="Alfaro M."/>
            <person name="Sun H."/>
            <person name="Tritt A."/>
            <person name="Yoshinaga Y."/>
            <person name="Zwiers L.-H."/>
            <person name="Turgeon B."/>
            <person name="Goodwin S."/>
            <person name="Spatafora J."/>
            <person name="Crous P."/>
            <person name="Grigoriev I."/>
        </authorList>
    </citation>
    <scope>NUCLEOTIDE SEQUENCE</scope>
    <source>
        <strain evidence="1">CBS 269.34</strain>
    </source>
</reference>
<evidence type="ECO:0000313" key="2">
    <source>
        <dbReference type="Proteomes" id="UP000799750"/>
    </source>
</evidence>
<gene>
    <name evidence="1" type="ORF">BU16DRAFT_78629</name>
</gene>
<keyword evidence="2" id="KW-1185">Reference proteome</keyword>
<dbReference type="Proteomes" id="UP000799750">
    <property type="component" value="Unassembled WGS sequence"/>
</dbReference>
<dbReference type="AlphaFoldDB" id="A0A6A6QN04"/>
<proteinExistence type="predicted"/>
<protein>
    <submittedName>
        <fullName evidence="1">Uncharacterized protein</fullName>
    </submittedName>
</protein>
<sequence length="150" mass="17602">MGERWARDAKNRIWRGLSTREGVAWGPERVAPALFALFALSGRFDLSNMFKWMHVRTSANRSFSCRVKLVCWSPFFTRDRWIICGIAKTELRLRFALRPGDLTLCELWDLDAWKELQSVGRSSRDRRIIQKPNQTSSEQYPVTCHFFRSS</sequence>
<accession>A0A6A6QN04</accession>
<organism evidence="1 2">
    <name type="scientific">Lophium mytilinum</name>
    <dbReference type="NCBI Taxonomy" id="390894"/>
    <lineage>
        <taxon>Eukaryota</taxon>
        <taxon>Fungi</taxon>
        <taxon>Dikarya</taxon>
        <taxon>Ascomycota</taxon>
        <taxon>Pezizomycotina</taxon>
        <taxon>Dothideomycetes</taxon>
        <taxon>Pleosporomycetidae</taxon>
        <taxon>Mytilinidiales</taxon>
        <taxon>Mytilinidiaceae</taxon>
        <taxon>Lophium</taxon>
    </lineage>
</organism>
<name>A0A6A6QN04_9PEZI</name>
<dbReference type="EMBL" id="MU004192">
    <property type="protein sequence ID" value="KAF2493380.1"/>
    <property type="molecule type" value="Genomic_DNA"/>
</dbReference>
<evidence type="ECO:0000313" key="1">
    <source>
        <dbReference type="EMBL" id="KAF2493380.1"/>
    </source>
</evidence>